<reference evidence="2" key="2">
    <citation type="submission" date="2023-05" db="EMBL/GenBank/DDBJ databases">
        <authorList>
            <person name="Schelkunov M.I."/>
        </authorList>
    </citation>
    <scope>NUCLEOTIDE SEQUENCE</scope>
    <source>
        <strain evidence="2">Hsosn_3</strain>
        <tissue evidence="2">Leaf</tissue>
    </source>
</reference>
<proteinExistence type="predicted"/>
<gene>
    <name evidence="2" type="ORF">POM88_049821</name>
</gene>
<keyword evidence="3" id="KW-1185">Reference proteome</keyword>
<feature type="domain" description="Glycosyl transferase 48" evidence="1">
    <location>
        <begin position="12"/>
        <end position="176"/>
    </location>
</feature>
<accession>A0AAD8LZT8</accession>
<dbReference type="PANTHER" id="PTHR12741">
    <property type="entry name" value="LYST-INTERACTING PROTEIN LIP5 DOPAMINE RESPONSIVE PROTEIN DRG-1"/>
    <property type="match status" value="1"/>
</dbReference>
<evidence type="ECO:0000313" key="2">
    <source>
        <dbReference type="EMBL" id="KAK1356565.1"/>
    </source>
</evidence>
<reference evidence="2" key="1">
    <citation type="submission" date="2023-02" db="EMBL/GenBank/DDBJ databases">
        <title>Genome of toxic invasive species Heracleum sosnowskyi carries increased number of genes despite the absence of recent whole-genome duplications.</title>
        <authorList>
            <person name="Schelkunov M."/>
            <person name="Shtratnikova V."/>
            <person name="Makarenko M."/>
            <person name="Klepikova A."/>
            <person name="Omelchenko D."/>
            <person name="Novikova G."/>
            <person name="Obukhova E."/>
            <person name="Bogdanov V."/>
            <person name="Penin A."/>
            <person name="Logacheva M."/>
        </authorList>
    </citation>
    <scope>NUCLEOTIDE SEQUENCE</scope>
    <source>
        <strain evidence="2">Hsosn_3</strain>
        <tissue evidence="2">Leaf</tissue>
    </source>
</reference>
<dbReference type="GO" id="GO:0003843">
    <property type="term" value="F:1,3-beta-D-glucan synthase activity"/>
    <property type="evidence" value="ECO:0007669"/>
    <property type="project" value="InterPro"/>
</dbReference>
<sequence>MKGYKAAEFNTEETSRNERSLMALCQAVADMKFTYVVSCQNYGIQKRSGDSRAHDILRLMTTYPSLRVAYIDEVEETSKDKSKKMVEKVYYSALVKAVPKSLDTSDPSQNLDQVIYRIKLPGPALLGGGKPENQNHTIIFTRGEGLQTIDMNHDNYMEEAFKMRNLLQEFLKTHMKFCYVGV</sequence>
<name>A0AAD8LZT8_9APIA</name>
<dbReference type="PANTHER" id="PTHR12741:SF48">
    <property type="entry name" value="1,3-BETA-GLUCAN SYNTHASE COMPONENT FKS1-RELATED"/>
    <property type="match status" value="1"/>
</dbReference>
<protein>
    <submittedName>
        <fullName evidence="2">Callose synthase 3-like</fullName>
    </submittedName>
</protein>
<evidence type="ECO:0000259" key="1">
    <source>
        <dbReference type="Pfam" id="PF02364"/>
    </source>
</evidence>
<organism evidence="2 3">
    <name type="scientific">Heracleum sosnowskyi</name>
    <dbReference type="NCBI Taxonomy" id="360622"/>
    <lineage>
        <taxon>Eukaryota</taxon>
        <taxon>Viridiplantae</taxon>
        <taxon>Streptophyta</taxon>
        <taxon>Embryophyta</taxon>
        <taxon>Tracheophyta</taxon>
        <taxon>Spermatophyta</taxon>
        <taxon>Magnoliopsida</taxon>
        <taxon>eudicotyledons</taxon>
        <taxon>Gunneridae</taxon>
        <taxon>Pentapetalae</taxon>
        <taxon>asterids</taxon>
        <taxon>campanulids</taxon>
        <taxon>Apiales</taxon>
        <taxon>Apiaceae</taxon>
        <taxon>Apioideae</taxon>
        <taxon>apioid superclade</taxon>
        <taxon>Tordylieae</taxon>
        <taxon>Tordyliinae</taxon>
        <taxon>Heracleum</taxon>
    </lineage>
</organism>
<dbReference type="GO" id="GO:0000148">
    <property type="term" value="C:1,3-beta-D-glucan synthase complex"/>
    <property type="evidence" value="ECO:0007669"/>
    <property type="project" value="InterPro"/>
</dbReference>
<dbReference type="GO" id="GO:0006075">
    <property type="term" value="P:(1-&gt;3)-beta-D-glucan biosynthetic process"/>
    <property type="evidence" value="ECO:0007669"/>
    <property type="project" value="InterPro"/>
</dbReference>
<evidence type="ECO:0000313" key="3">
    <source>
        <dbReference type="Proteomes" id="UP001237642"/>
    </source>
</evidence>
<dbReference type="InterPro" id="IPR003440">
    <property type="entry name" value="Glyco_trans_48_dom"/>
</dbReference>
<dbReference type="Pfam" id="PF02364">
    <property type="entry name" value="Glucan_synthase"/>
    <property type="match status" value="1"/>
</dbReference>
<comment type="caution">
    <text evidence="2">The sequence shown here is derived from an EMBL/GenBank/DDBJ whole genome shotgun (WGS) entry which is preliminary data.</text>
</comment>
<dbReference type="GO" id="GO:0005886">
    <property type="term" value="C:plasma membrane"/>
    <property type="evidence" value="ECO:0007669"/>
    <property type="project" value="TreeGrafter"/>
</dbReference>
<dbReference type="EMBL" id="JAUIZM010000011">
    <property type="protein sequence ID" value="KAK1356565.1"/>
    <property type="molecule type" value="Genomic_DNA"/>
</dbReference>
<dbReference type="AlphaFoldDB" id="A0AAD8LZT8"/>
<dbReference type="Proteomes" id="UP001237642">
    <property type="component" value="Unassembled WGS sequence"/>
</dbReference>